<keyword evidence="2" id="KW-0732">Signal</keyword>
<evidence type="ECO:0000256" key="2">
    <source>
        <dbReference type="SAM" id="SignalP"/>
    </source>
</evidence>
<evidence type="ECO:0000259" key="3">
    <source>
        <dbReference type="Pfam" id="PF07687"/>
    </source>
</evidence>
<evidence type="ECO:0000256" key="1">
    <source>
        <dbReference type="ARBA" id="ARBA00022801"/>
    </source>
</evidence>
<feature type="signal peptide" evidence="2">
    <location>
        <begin position="1"/>
        <end position="23"/>
    </location>
</feature>
<dbReference type="NCBIfam" id="TIGR01891">
    <property type="entry name" value="amidohydrolases"/>
    <property type="match status" value="1"/>
</dbReference>
<proteinExistence type="predicted"/>
<sequence length="443" mass="46577">MPLALRFSPLLLALLAAAPCATAQDTVPAQRAEVASAARSLQQDVVDWRRDFHAHPELSNREERTAAKVAQHLRALGLSPRTGIAHHGVTAIIKGGRPGPKIALRADMDALPVSEQTGLPFASQVTTTFNGQQTGVMHACGHDAHTAILLGVADALVAMRDELSGQVMLVFQPSEEGAPAGEEGGASLMLADGLFGDFKPEAMFGLHVFSSVQAGQIAVRGGPLMAASDKFTIDVHGRQTHGSAPWGGVDPIVAAADLVGTAQTVVSRRSNISRQPAVVSFGSVHGGIRYNIIPDSVQLVGTIRTFDDDMRTRIHADLDNVANHVAAAHGATVTTDIPVGTGNPVTVNDPRLTARMLPSLQAVVGANNVYEPPLQMGAEDFAYYAKEVPSMFFFVGATSQGIDPASAPSNHSPKFMLDESSLDVGLRAMLQVTLDYLEGPSGT</sequence>
<keyword evidence="5" id="KW-1185">Reference proteome</keyword>
<dbReference type="InterPro" id="IPR036264">
    <property type="entry name" value="Bact_exopeptidase_dim_dom"/>
</dbReference>
<dbReference type="PIRSF" id="PIRSF005962">
    <property type="entry name" value="Pept_M20D_amidohydro"/>
    <property type="match status" value="1"/>
</dbReference>
<dbReference type="EMBL" id="JBHRYF010000008">
    <property type="protein sequence ID" value="MFC3660602.1"/>
    <property type="molecule type" value="Genomic_DNA"/>
</dbReference>
<protein>
    <submittedName>
        <fullName evidence="4">Amidohydrolase</fullName>
    </submittedName>
</protein>
<comment type="caution">
    <text evidence="4">The sequence shown here is derived from an EMBL/GenBank/DDBJ whole genome shotgun (WGS) entry which is preliminary data.</text>
</comment>
<feature type="chain" id="PRO_5046477206" evidence="2">
    <location>
        <begin position="24"/>
        <end position="443"/>
    </location>
</feature>
<evidence type="ECO:0000313" key="5">
    <source>
        <dbReference type="Proteomes" id="UP001595724"/>
    </source>
</evidence>
<keyword evidence="1" id="KW-0378">Hydrolase</keyword>
<feature type="domain" description="Peptidase M20 dimerisation" evidence="3">
    <location>
        <begin position="230"/>
        <end position="327"/>
    </location>
</feature>
<dbReference type="SUPFAM" id="SSF53187">
    <property type="entry name" value="Zn-dependent exopeptidases"/>
    <property type="match status" value="1"/>
</dbReference>
<dbReference type="InterPro" id="IPR002933">
    <property type="entry name" value="Peptidase_M20"/>
</dbReference>
<dbReference type="InterPro" id="IPR017439">
    <property type="entry name" value="Amidohydrolase"/>
</dbReference>
<dbReference type="Gene3D" id="3.30.70.360">
    <property type="match status" value="1"/>
</dbReference>
<accession>A0ABV7UUD4</accession>
<dbReference type="InterPro" id="IPR011650">
    <property type="entry name" value="Peptidase_M20_dimer"/>
</dbReference>
<dbReference type="Pfam" id="PF07687">
    <property type="entry name" value="M20_dimer"/>
    <property type="match status" value="1"/>
</dbReference>
<dbReference type="PANTHER" id="PTHR11014">
    <property type="entry name" value="PEPTIDASE M20 FAMILY MEMBER"/>
    <property type="match status" value="1"/>
</dbReference>
<gene>
    <name evidence="4" type="ORF">ACFOM9_11030</name>
</gene>
<dbReference type="Proteomes" id="UP001595724">
    <property type="component" value="Unassembled WGS sequence"/>
</dbReference>
<organism evidence="4 5">
    <name type="scientific">Luteimonas notoginsengisoli</name>
    <dbReference type="NCBI Taxonomy" id="1578200"/>
    <lineage>
        <taxon>Bacteria</taxon>
        <taxon>Pseudomonadati</taxon>
        <taxon>Pseudomonadota</taxon>
        <taxon>Gammaproteobacteria</taxon>
        <taxon>Lysobacterales</taxon>
        <taxon>Lysobacteraceae</taxon>
        <taxon>Luteimonas</taxon>
    </lineage>
</organism>
<dbReference type="Pfam" id="PF01546">
    <property type="entry name" value="Peptidase_M20"/>
    <property type="match status" value="1"/>
</dbReference>
<name>A0ABV7UUD4_9GAMM</name>
<dbReference type="RefSeq" id="WP_386710336.1">
    <property type="nucleotide sequence ID" value="NZ_JBHRYF010000008.1"/>
</dbReference>
<dbReference type="SUPFAM" id="SSF55031">
    <property type="entry name" value="Bacterial exopeptidase dimerisation domain"/>
    <property type="match status" value="1"/>
</dbReference>
<dbReference type="Gene3D" id="3.40.630.10">
    <property type="entry name" value="Zn peptidases"/>
    <property type="match status" value="1"/>
</dbReference>
<evidence type="ECO:0000313" key="4">
    <source>
        <dbReference type="EMBL" id="MFC3660602.1"/>
    </source>
</evidence>
<reference evidence="5" key="1">
    <citation type="journal article" date="2019" name="Int. J. Syst. Evol. Microbiol.">
        <title>The Global Catalogue of Microorganisms (GCM) 10K type strain sequencing project: providing services to taxonomists for standard genome sequencing and annotation.</title>
        <authorList>
            <consortium name="The Broad Institute Genomics Platform"/>
            <consortium name="The Broad Institute Genome Sequencing Center for Infectious Disease"/>
            <person name="Wu L."/>
            <person name="Ma J."/>
        </authorList>
    </citation>
    <scope>NUCLEOTIDE SEQUENCE [LARGE SCALE GENOMIC DNA]</scope>
    <source>
        <strain evidence="5">KCTC 42211</strain>
    </source>
</reference>
<dbReference type="PANTHER" id="PTHR11014:SF63">
    <property type="entry name" value="METALLOPEPTIDASE, PUTATIVE (AFU_ORTHOLOGUE AFUA_6G09600)-RELATED"/>
    <property type="match status" value="1"/>
</dbReference>